<dbReference type="InterPro" id="IPR053144">
    <property type="entry name" value="Acetyltransferase_Butenolide"/>
</dbReference>
<dbReference type="SUPFAM" id="SSF55729">
    <property type="entry name" value="Acyl-CoA N-acyltransferases (Nat)"/>
    <property type="match status" value="1"/>
</dbReference>
<dbReference type="InterPro" id="IPR016181">
    <property type="entry name" value="Acyl_CoA_acyltransferase"/>
</dbReference>
<dbReference type="Proteomes" id="UP000234503">
    <property type="component" value="Unassembled WGS sequence"/>
</dbReference>
<comment type="caution">
    <text evidence="2">The sequence shown here is derived from an EMBL/GenBank/DDBJ whole genome shotgun (WGS) entry which is preliminary data.</text>
</comment>
<feature type="domain" description="N-acetyltransferase" evidence="1">
    <location>
        <begin position="15"/>
        <end position="151"/>
    </location>
</feature>
<dbReference type="PANTHER" id="PTHR43233:SF1">
    <property type="entry name" value="FAMILY N-ACETYLTRANSFERASE, PUTATIVE (AFU_ORTHOLOGUE AFUA_6G03350)-RELATED"/>
    <property type="match status" value="1"/>
</dbReference>
<keyword evidence="3" id="KW-1185">Reference proteome</keyword>
<dbReference type="InterPro" id="IPR000182">
    <property type="entry name" value="GNAT_dom"/>
</dbReference>
<dbReference type="RefSeq" id="WP_101824274.1">
    <property type="nucleotide sequence ID" value="NZ_PJZH01000008.1"/>
</dbReference>
<evidence type="ECO:0000313" key="2">
    <source>
        <dbReference type="EMBL" id="PLR35538.1"/>
    </source>
</evidence>
<reference evidence="2 3" key="1">
    <citation type="submission" date="2017-12" db="EMBL/GenBank/DDBJ databases">
        <title>Characterization of six clinical isolates of Enterochimera gen. nov., a novel genus of the Yersiniaciae family and the three species Enterochimera arupensis sp. nov., Enterochimera coloradensis sp. nov, and Enterochimera californica sp. nov.</title>
        <authorList>
            <person name="Rossi A."/>
            <person name="Fisher M."/>
        </authorList>
    </citation>
    <scope>NUCLEOTIDE SEQUENCE [LARGE SCALE GENOMIC DNA]</scope>
    <source>
        <strain evidence="3">2016-Iso4</strain>
    </source>
</reference>
<protein>
    <submittedName>
        <fullName evidence="2">N-acetyltransferase</fullName>
    </submittedName>
</protein>
<dbReference type="PROSITE" id="PS51186">
    <property type="entry name" value="GNAT"/>
    <property type="match status" value="1"/>
</dbReference>
<dbReference type="OrthoDB" id="3216107at2"/>
<dbReference type="CDD" id="cd04301">
    <property type="entry name" value="NAT_SF"/>
    <property type="match status" value="1"/>
</dbReference>
<evidence type="ECO:0000259" key="1">
    <source>
        <dbReference type="PROSITE" id="PS51186"/>
    </source>
</evidence>
<organism evidence="2 3">
    <name type="scientific">Chimaeribacter coloradensis</name>
    <dbReference type="NCBI Taxonomy" id="2060068"/>
    <lineage>
        <taxon>Bacteria</taxon>
        <taxon>Pseudomonadati</taxon>
        <taxon>Pseudomonadota</taxon>
        <taxon>Gammaproteobacteria</taxon>
        <taxon>Enterobacterales</taxon>
        <taxon>Yersiniaceae</taxon>
        <taxon>Chimaeribacter</taxon>
    </lineage>
</organism>
<sequence length="152" mass="17203">MTTHPPVSWHLGSFSISTDAARLDIAAIHAYLTRSSWAEGIDIETVRTAVANSLNFGVYDGGQQIGFARLATDFATFGYLCDVYVLEAYQQQGLGRWLIQCCQAHPLLARLRRIMLVTTTAPWLYQKFGYEPVNRENYVWQIARPDIYKQPG</sequence>
<proteinExistence type="predicted"/>
<keyword evidence="2" id="KW-0808">Transferase</keyword>
<dbReference type="EMBL" id="PJZH01000008">
    <property type="protein sequence ID" value="PLR35538.1"/>
    <property type="molecule type" value="Genomic_DNA"/>
</dbReference>
<name>A0A2N5E3X5_9GAMM</name>
<dbReference type="GO" id="GO:0016747">
    <property type="term" value="F:acyltransferase activity, transferring groups other than amino-acyl groups"/>
    <property type="evidence" value="ECO:0007669"/>
    <property type="project" value="InterPro"/>
</dbReference>
<dbReference type="PANTHER" id="PTHR43233">
    <property type="entry name" value="FAMILY N-ACETYLTRANSFERASE, PUTATIVE (AFU_ORTHOLOGUE AFUA_6G03350)-RELATED"/>
    <property type="match status" value="1"/>
</dbReference>
<gene>
    <name evidence="2" type="ORF">CYR32_10105</name>
</gene>
<dbReference type="Pfam" id="PF13508">
    <property type="entry name" value="Acetyltransf_7"/>
    <property type="match status" value="1"/>
</dbReference>
<dbReference type="Gene3D" id="3.40.630.30">
    <property type="match status" value="1"/>
</dbReference>
<dbReference type="AlphaFoldDB" id="A0A2N5E3X5"/>
<accession>A0A2N5E3X5</accession>
<evidence type="ECO:0000313" key="3">
    <source>
        <dbReference type="Proteomes" id="UP000234503"/>
    </source>
</evidence>